<name>A0A183GL18_HELPZ</name>
<dbReference type="WBParaSite" id="HPBE_0002338801-mRNA-1">
    <property type="protein sequence ID" value="HPBE_0002338801-mRNA-1"/>
    <property type="gene ID" value="HPBE_0002338801"/>
</dbReference>
<evidence type="ECO:0000313" key="3">
    <source>
        <dbReference type="WBParaSite" id="HPBE_0002338801-mRNA-1"/>
    </source>
</evidence>
<dbReference type="AlphaFoldDB" id="A0A183GL18"/>
<protein>
    <submittedName>
        <fullName evidence="3">FLZ-type domain-containing protein</fullName>
    </submittedName>
</protein>
<sequence length="235" mass="26968">MRKFYRGDFLKVIAPSLQCLLAVHEKMAVLIIDAEKLLIVLGLPMAILGKSVQILLTIARPELLVNVYIMSGFCKSHGLLCSFLRFLVLPPIIGCLFAEKHVIERLLLSNFDFHVICPQPCLLVDLPSPRLRNAEFRLYSLRFPGGQFHNKIDHTIFTCKSCKHCLTDVFAILTFYTESDHCHLRVRFLFSRQGEMTSKFKERSPRTTVSWDLYTSLAGLWEDTVMENIDENTTD</sequence>
<dbReference type="EMBL" id="UZAH01034997">
    <property type="protein sequence ID" value="VDP38486.1"/>
    <property type="molecule type" value="Genomic_DNA"/>
</dbReference>
<dbReference type="Proteomes" id="UP000050761">
    <property type="component" value="Unassembled WGS sequence"/>
</dbReference>
<keyword evidence="2" id="KW-1185">Reference proteome</keyword>
<evidence type="ECO:0000313" key="1">
    <source>
        <dbReference type="EMBL" id="VDP38486.1"/>
    </source>
</evidence>
<reference evidence="3" key="2">
    <citation type="submission" date="2019-09" db="UniProtKB">
        <authorList>
            <consortium name="WormBaseParasite"/>
        </authorList>
    </citation>
    <scope>IDENTIFICATION</scope>
</reference>
<accession>A0A183GL18</accession>
<proteinExistence type="predicted"/>
<gene>
    <name evidence="1" type="ORF">HPBE_LOCUS23387</name>
</gene>
<evidence type="ECO:0000313" key="2">
    <source>
        <dbReference type="Proteomes" id="UP000050761"/>
    </source>
</evidence>
<reference evidence="1 2" key="1">
    <citation type="submission" date="2018-11" db="EMBL/GenBank/DDBJ databases">
        <authorList>
            <consortium name="Pathogen Informatics"/>
        </authorList>
    </citation>
    <scope>NUCLEOTIDE SEQUENCE [LARGE SCALE GENOMIC DNA]</scope>
</reference>
<organism evidence="2 3">
    <name type="scientific">Heligmosomoides polygyrus</name>
    <name type="common">Parasitic roundworm</name>
    <dbReference type="NCBI Taxonomy" id="6339"/>
    <lineage>
        <taxon>Eukaryota</taxon>
        <taxon>Metazoa</taxon>
        <taxon>Ecdysozoa</taxon>
        <taxon>Nematoda</taxon>
        <taxon>Chromadorea</taxon>
        <taxon>Rhabditida</taxon>
        <taxon>Rhabditina</taxon>
        <taxon>Rhabditomorpha</taxon>
        <taxon>Strongyloidea</taxon>
        <taxon>Heligmosomidae</taxon>
        <taxon>Heligmosomoides</taxon>
    </lineage>
</organism>
<accession>A0A3P8H510</accession>
<dbReference type="OrthoDB" id="5844535at2759"/>